<dbReference type="AlphaFoldDB" id="A0A8J8NYC1"/>
<dbReference type="InterPro" id="IPR012983">
    <property type="entry name" value="PHR"/>
</dbReference>
<keyword evidence="3" id="KW-1185">Reference proteome</keyword>
<organism evidence="2 3">
    <name type="scientific">Halteria grandinella</name>
    <dbReference type="NCBI Taxonomy" id="5974"/>
    <lineage>
        <taxon>Eukaryota</taxon>
        <taxon>Sar</taxon>
        <taxon>Alveolata</taxon>
        <taxon>Ciliophora</taxon>
        <taxon>Intramacronucleata</taxon>
        <taxon>Spirotrichea</taxon>
        <taxon>Stichotrichia</taxon>
        <taxon>Sporadotrichida</taxon>
        <taxon>Halteriidae</taxon>
        <taxon>Halteria</taxon>
    </lineage>
</organism>
<accession>A0A8J8NYC1</accession>
<comment type="caution">
    <text evidence="2">The sequence shown here is derived from an EMBL/GenBank/DDBJ whole genome shotgun (WGS) entry which is preliminary data.</text>
</comment>
<evidence type="ECO:0000259" key="1">
    <source>
        <dbReference type="Pfam" id="PF08005"/>
    </source>
</evidence>
<feature type="domain" description="PHR" evidence="1">
    <location>
        <begin position="55"/>
        <end position="207"/>
    </location>
</feature>
<gene>
    <name evidence="2" type="ORF">FGO68_gene14978</name>
</gene>
<dbReference type="InterPro" id="IPR038648">
    <property type="entry name" value="PHR_sf"/>
</dbReference>
<evidence type="ECO:0000313" key="2">
    <source>
        <dbReference type="EMBL" id="TNV82904.1"/>
    </source>
</evidence>
<sequence>MALKAIQIQTLVDLAENLALFTEKHFSGKKIFARFAGTEKQSKKKTFLDQLIDTRGWFVTKDKWDAIVFEPKRNVLIYGIGIYQQIDRERSSFTLSYKILIEDKDGKTVNKFETTDKGIRQPDDTQIIQDFFIYEFPKYKGAGIPVKAGQKFNYAQWAKFKEGKPRTYNARNDNRPVQSNDDFKIMKSKLDSNGTCVESGIIPAILYAYAD</sequence>
<name>A0A8J8NYC1_HALGN</name>
<reference evidence="2" key="1">
    <citation type="submission" date="2019-06" db="EMBL/GenBank/DDBJ databases">
        <authorList>
            <person name="Zheng W."/>
        </authorList>
    </citation>
    <scope>NUCLEOTIDE SEQUENCE</scope>
    <source>
        <strain evidence="2">QDHG01</strain>
    </source>
</reference>
<dbReference type="OrthoDB" id="325268at2759"/>
<evidence type="ECO:0000313" key="3">
    <source>
        <dbReference type="Proteomes" id="UP000785679"/>
    </source>
</evidence>
<dbReference type="Proteomes" id="UP000785679">
    <property type="component" value="Unassembled WGS sequence"/>
</dbReference>
<dbReference type="Gene3D" id="2.60.120.820">
    <property type="entry name" value="PHR domain"/>
    <property type="match status" value="1"/>
</dbReference>
<protein>
    <recommendedName>
        <fullName evidence="1">PHR domain-containing protein</fullName>
    </recommendedName>
</protein>
<dbReference type="Pfam" id="PF08005">
    <property type="entry name" value="PHR"/>
    <property type="match status" value="1"/>
</dbReference>
<proteinExistence type="predicted"/>
<dbReference type="EMBL" id="RRYP01004383">
    <property type="protein sequence ID" value="TNV82904.1"/>
    <property type="molecule type" value="Genomic_DNA"/>
</dbReference>